<evidence type="ECO:0000256" key="5">
    <source>
        <dbReference type="ARBA" id="ARBA00022723"/>
    </source>
</evidence>
<keyword evidence="10" id="KW-0464">Manganese</keyword>
<evidence type="ECO:0000256" key="9">
    <source>
        <dbReference type="ARBA" id="ARBA00022912"/>
    </source>
</evidence>
<evidence type="ECO:0000256" key="4">
    <source>
        <dbReference type="ARBA" id="ARBA00008786"/>
    </source>
</evidence>
<feature type="active site" description="Proton donor/acceptor" evidence="14">
    <location>
        <position position="276"/>
    </location>
</feature>
<evidence type="ECO:0000256" key="13">
    <source>
        <dbReference type="ARBA" id="ARBA00048832"/>
    </source>
</evidence>
<name>A0AAV5RLU3_STABA</name>
<dbReference type="SMART" id="SM00028">
    <property type="entry name" value="TPR"/>
    <property type="match status" value="3"/>
</dbReference>
<keyword evidence="5" id="KW-0479">Metal-binding</keyword>
<proteinExistence type="inferred from homology"/>
<gene>
    <name evidence="18" type="ORF">DASB73_025590</name>
</gene>
<keyword evidence="6" id="KW-0677">Repeat</keyword>
<keyword evidence="11" id="KW-0539">Nucleus</keyword>
<evidence type="ECO:0000256" key="16">
    <source>
        <dbReference type="RuleBase" id="RU004273"/>
    </source>
</evidence>
<dbReference type="EC" id="3.1.3.16" evidence="16"/>
<dbReference type="InterPro" id="IPR051134">
    <property type="entry name" value="PPP_phosphatase"/>
</dbReference>
<dbReference type="GO" id="GO:0005737">
    <property type="term" value="C:cytoplasm"/>
    <property type="evidence" value="ECO:0007669"/>
    <property type="project" value="UniProtKB-ARBA"/>
</dbReference>
<evidence type="ECO:0000313" key="18">
    <source>
        <dbReference type="EMBL" id="GMM51596.1"/>
    </source>
</evidence>
<organism evidence="18 19">
    <name type="scientific">Starmerella bacillaris</name>
    <name type="common">Yeast</name>
    <name type="synonym">Candida zemplinina</name>
    <dbReference type="NCBI Taxonomy" id="1247836"/>
    <lineage>
        <taxon>Eukaryota</taxon>
        <taxon>Fungi</taxon>
        <taxon>Dikarya</taxon>
        <taxon>Ascomycota</taxon>
        <taxon>Saccharomycotina</taxon>
        <taxon>Dipodascomycetes</taxon>
        <taxon>Dipodascales</taxon>
        <taxon>Trichomonascaceae</taxon>
        <taxon>Starmerella</taxon>
    </lineage>
</organism>
<evidence type="ECO:0000256" key="14">
    <source>
        <dbReference type="PIRSR" id="PIRSR033096-1"/>
    </source>
</evidence>
<protein>
    <recommendedName>
        <fullName evidence="16">Serine/threonine-protein phosphatase</fullName>
        <ecNumber evidence="16">3.1.3.16</ecNumber>
    </recommendedName>
</protein>
<feature type="repeat" description="TPR" evidence="15">
    <location>
        <begin position="69"/>
        <end position="102"/>
    </location>
</feature>
<evidence type="ECO:0000313" key="19">
    <source>
        <dbReference type="Proteomes" id="UP001362899"/>
    </source>
</evidence>
<dbReference type="FunFam" id="3.60.21.10:FF:000036">
    <property type="entry name" value="Serine/threonine protein phosphatase 5"/>
    <property type="match status" value="1"/>
</dbReference>
<keyword evidence="9" id="KW-0904">Protein phosphatase</keyword>
<dbReference type="PROSITE" id="PS50005">
    <property type="entry name" value="TPR"/>
    <property type="match status" value="2"/>
</dbReference>
<dbReference type="InterPro" id="IPR006186">
    <property type="entry name" value="Ser/Thr-sp_prot-phosphatase"/>
</dbReference>
<evidence type="ECO:0000256" key="7">
    <source>
        <dbReference type="ARBA" id="ARBA00022801"/>
    </source>
</evidence>
<evidence type="ECO:0000256" key="2">
    <source>
        <dbReference type="ARBA" id="ARBA00001946"/>
    </source>
</evidence>
<dbReference type="InterPro" id="IPR029052">
    <property type="entry name" value="Metallo-depent_PP-like"/>
</dbReference>
<dbReference type="SUPFAM" id="SSF56300">
    <property type="entry name" value="Metallo-dependent phosphatases"/>
    <property type="match status" value="1"/>
</dbReference>
<dbReference type="Proteomes" id="UP001362899">
    <property type="component" value="Unassembled WGS sequence"/>
</dbReference>
<dbReference type="InterPro" id="IPR004843">
    <property type="entry name" value="Calcineurin-like_PHP"/>
</dbReference>
<evidence type="ECO:0000256" key="15">
    <source>
        <dbReference type="PROSITE-ProRule" id="PRU00339"/>
    </source>
</evidence>
<evidence type="ECO:0000256" key="8">
    <source>
        <dbReference type="ARBA" id="ARBA00022803"/>
    </source>
</evidence>
<comment type="cofactor">
    <cofactor evidence="2">
        <name>Mg(2+)</name>
        <dbReference type="ChEBI" id="CHEBI:18420"/>
    </cofactor>
</comment>
<comment type="similarity">
    <text evidence="4">Belongs to the PPP phosphatase family. PP-5 (PP-T) subfamily.</text>
</comment>
<evidence type="ECO:0000256" key="6">
    <source>
        <dbReference type="ARBA" id="ARBA00022737"/>
    </source>
</evidence>
<evidence type="ECO:0000256" key="12">
    <source>
        <dbReference type="ARBA" id="ARBA00047986"/>
    </source>
</evidence>
<evidence type="ECO:0000256" key="3">
    <source>
        <dbReference type="ARBA" id="ARBA00004123"/>
    </source>
</evidence>
<dbReference type="SMART" id="SM00156">
    <property type="entry name" value="PP2Ac"/>
    <property type="match status" value="1"/>
</dbReference>
<evidence type="ECO:0000256" key="10">
    <source>
        <dbReference type="ARBA" id="ARBA00023211"/>
    </source>
</evidence>
<keyword evidence="7 16" id="KW-0378">Hydrolase</keyword>
<comment type="caution">
    <text evidence="18">The sequence shown here is derived from an EMBL/GenBank/DDBJ whole genome shotgun (WGS) entry which is preliminary data.</text>
</comment>
<dbReference type="InterPro" id="IPR019734">
    <property type="entry name" value="TPR_rpt"/>
</dbReference>
<dbReference type="PIRSF" id="PIRSF033096">
    <property type="entry name" value="PPPtase_5"/>
    <property type="match status" value="1"/>
</dbReference>
<keyword evidence="8 15" id="KW-0802">TPR repeat</keyword>
<evidence type="ECO:0000259" key="17">
    <source>
        <dbReference type="PROSITE" id="PS00125"/>
    </source>
</evidence>
<accession>A0AAV5RLU3</accession>
<comment type="catalytic activity">
    <reaction evidence="12">
        <text>O-phospho-L-seryl-[protein] + H2O = L-seryl-[protein] + phosphate</text>
        <dbReference type="Rhea" id="RHEA:20629"/>
        <dbReference type="Rhea" id="RHEA-COMP:9863"/>
        <dbReference type="Rhea" id="RHEA-COMP:11604"/>
        <dbReference type="ChEBI" id="CHEBI:15377"/>
        <dbReference type="ChEBI" id="CHEBI:29999"/>
        <dbReference type="ChEBI" id="CHEBI:43474"/>
        <dbReference type="ChEBI" id="CHEBI:83421"/>
        <dbReference type="EC" id="3.1.3.16"/>
    </reaction>
    <physiologicalReaction direction="left-to-right" evidence="12">
        <dbReference type="Rhea" id="RHEA:20630"/>
    </physiologicalReaction>
</comment>
<dbReference type="GO" id="GO:0046872">
    <property type="term" value="F:metal ion binding"/>
    <property type="evidence" value="ECO:0007669"/>
    <property type="project" value="UniProtKB-KW"/>
</dbReference>
<comment type="subcellular location">
    <subcellularLocation>
        <location evidence="3">Nucleus</location>
    </subcellularLocation>
</comment>
<feature type="repeat" description="TPR" evidence="15">
    <location>
        <begin position="2"/>
        <end position="35"/>
    </location>
</feature>
<comment type="cofactor">
    <cofactor evidence="1">
        <name>Mn(2+)</name>
        <dbReference type="ChEBI" id="CHEBI:29035"/>
    </cofactor>
</comment>
<dbReference type="SUPFAM" id="SSF48452">
    <property type="entry name" value="TPR-like"/>
    <property type="match status" value="1"/>
</dbReference>
<evidence type="ECO:0000256" key="1">
    <source>
        <dbReference type="ARBA" id="ARBA00001936"/>
    </source>
</evidence>
<reference evidence="18 19" key="1">
    <citation type="journal article" date="2023" name="Elife">
        <title>Identification of key yeast species and microbe-microbe interactions impacting larval growth of Drosophila in the wild.</title>
        <authorList>
            <person name="Mure A."/>
            <person name="Sugiura Y."/>
            <person name="Maeda R."/>
            <person name="Honda K."/>
            <person name="Sakurai N."/>
            <person name="Takahashi Y."/>
            <person name="Watada M."/>
            <person name="Katoh T."/>
            <person name="Gotoh A."/>
            <person name="Gotoh Y."/>
            <person name="Taniguchi I."/>
            <person name="Nakamura K."/>
            <person name="Hayashi T."/>
            <person name="Katayama T."/>
            <person name="Uemura T."/>
            <person name="Hattori Y."/>
        </authorList>
    </citation>
    <scope>NUCLEOTIDE SEQUENCE [LARGE SCALE GENOMIC DNA]</scope>
    <source>
        <strain evidence="18 19">SB-73</strain>
    </source>
</reference>
<evidence type="ECO:0000256" key="11">
    <source>
        <dbReference type="ARBA" id="ARBA00023242"/>
    </source>
</evidence>
<comment type="catalytic activity">
    <reaction evidence="13">
        <text>O-phospho-L-threonyl-[protein] + H2O = L-threonyl-[protein] + phosphate</text>
        <dbReference type="Rhea" id="RHEA:47004"/>
        <dbReference type="Rhea" id="RHEA-COMP:11060"/>
        <dbReference type="Rhea" id="RHEA-COMP:11605"/>
        <dbReference type="ChEBI" id="CHEBI:15377"/>
        <dbReference type="ChEBI" id="CHEBI:30013"/>
        <dbReference type="ChEBI" id="CHEBI:43474"/>
        <dbReference type="ChEBI" id="CHEBI:61977"/>
        <dbReference type="EC" id="3.1.3.16"/>
    </reaction>
    <physiologicalReaction direction="left-to-right" evidence="13">
        <dbReference type="Rhea" id="RHEA:47005"/>
    </physiologicalReaction>
</comment>
<dbReference type="Gene3D" id="1.25.40.10">
    <property type="entry name" value="Tetratricopeptide repeat domain"/>
    <property type="match status" value="1"/>
</dbReference>
<dbReference type="PANTHER" id="PTHR45668:SF5">
    <property type="entry name" value="SERINE_THREONINE-PROTEIN PHOSPHATASE 5"/>
    <property type="match status" value="1"/>
</dbReference>
<keyword evidence="19" id="KW-1185">Reference proteome</keyword>
<dbReference type="InterPro" id="IPR011990">
    <property type="entry name" value="TPR-like_helical_dom_sf"/>
</dbReference>
<dbReference type="InterPro" id="IPR013235">
    <property type="entry name" value="PPP_dom"/>
</dbReference>
<dbReference type="PRINTS" id="PR00114">
    <property type="entry name" value="STPHPHTASE"/>
</dbReference>
<dbReference type="Pfam" id="PF13181">
    <property type="entry name" value="TPR_8"/>
    <property type="match status" value="2"/>
</dbReference>
<feature type="domain" description="Serine/threonine specific protein phosphatases" evidence="17">
    <location>
        <begin position="272"/>
        <end position="277"/>
    </location>
</feature>
<dbReference type="PROSITE" id="PS00125">
    <property type="entry name" value="SER_THR_PHOSPHATASE"/>
    <property type="match status" value="1"/>
</dbReference>
<dbReference type="PANTHER" id="PTHR45668">
    <property type="entry name" value="SERINE/THREONINE-PROTEIN PHOSPHATASE 5-RELATED"/>
    <property type="match status" value="1"/>
</dbReference>
<dbReference type="AlphaFoldDB" id="A0AAV5RLU3"/>
<dbReference type="Gene3D" id="3.60.21.10">
    <property type="match status" value="1"/>
</dbReference>
<dbReference type="GO" id="GO:0004722">
    <property type="term" value="F:protein serine/threonine phosphatase activity"/>
    <property type="evidence" value="ECO:0007669"/>
    <property type="project" value="UniProtKB-EC"/>
</dbReference>
<dbReference type="EMBL" id="BTGC01000008">
    <property type="protein sequence ID" value="GMM51596.1"/>
    <property type="molecule type" value="Genomic_DNA"/>
</dbReference>
<dbReference type="Pfam" id="PF00149">
    <property type="entry name" value="Metallophos"/>
    <property type="match status" value="1"/>
</dbReference>
<dbReference type="GO" id="GO:0005634">
    <property type="term" value="C:nucleus"/>
    <property type="evidence" value="ECO:0007669"/>
    <property type="project" value="UniProtKB-SubCell"/>
</dbReference>
<dbReference type="Pfam" id="PF08321">
    <property type="entry name" value="PPP5"/>
    <property type="match status" value="1"/>
</dbReference>
<sequence length="469" mass="52416">MDAELKSAGNALFKAGDYAAALAKYDEAVAINPLPVYYANRAQCELKLEQYGSAIETCTLALELDPENAKCYYRRAIAYSGTVQHSKAVADFQKVVSLQPSLAEARNRLKAAQSLARYVAFQLAIQTEDEPTIFESFDHTNLPETDGNHDFQLDLDAISDADIERLVEYFKSGKRLPRKLCFEIVKRVSALTELEPVMQEIDIPEGGKVTVCGDTHGQFYDLLNIFSKNGYPSSDHIYVFNGDFVDRGSWSTEVALTLYILKLKNPKSIIINRGNHETDSMNTIYGFSGECKSKYGHDYIYKAFCESFTKLPVATVVGGAYFVVHGGVASEDAILLEDIRKIDRNNEKQPSQSGLLIELLWSDPQPLRGLAPSKRGIAHMFGPDVTQRFIERNKLRKIIRSHEVRDDGYLEEHNNQLVTVFSAPNYCDSVGNKGAYITITPDLEMAYTQFTAVPHPNIPPMAYSSGLMR</sequence>